<dbReference type="Gene3D" id="4.10.1080.10">
    <property type="entry name" value="TSP type-3 repeat"/>
    <property type="match status" value="1"/>
</dbReference>
<dbReference type="EMBL" id="BOPF01000001">
    <property type="protein sequence ID" value="GIJ43227.1"/>
    <property type="molecule type" value="Genomic_DNA"/>
</dbReference>
<name>A0A8J4DN64_9ACTN</name>
<dbReference type="InterPro" id="IPR038765">
    <property type="entry name" value="Papain-like_cys_pep_sf"/>
</dbReference>
<dbReference type="Gene3D" id="3.90.1720.10">
    <property type="entry name" value="endopeptidase domain like (from Nostoc punctiforme)"/>
    <property type="match status" value="1"/>
</dbReference>
<feature type="compositionally biased region" description="Basic and acidic residues" evidence="9">
    <location>
        <begin position="371"/>
        <end position="383"/>
    </location>
</feature>
<evidence type="ECO:0000313" key="11">
    <source>
        <dbReference type="EMBL" id="GIJ43227.1"/>
    </source>
</evidence>
<evidence type="ECO:0000256" key="3">
    <source>
        <dbReference type="ARBA" id="ARBA00022525"/>
    </source>
</evidence>
<protein>
    <recommendedName>
        <fullName evidence="10">NlpC/P60 domain-containing protein</fullName>
    </recommendedName>
</protein>
<keyword evidence="12" id="KW-1185">Reference proteome</keyword>
<dbReference type="InterPro" id="IPR023346">
    <property type="entry name" value="Lysozyme-like_dom_sf"/>
</dbReference>
<accession>A0A8J4DN64</accession>
<dbReference type="SUPFAM" id="SSF53955">
    <property type="entry name" value="Lysozyme-like"/>
    <property type="match status" value="1"/>
</dbReference>
<comment type="caution">
    <text evidence="11">The sequence shown here is derived from an EMBL/GenBank/DDBJ whole genome shotgun (WGS) entry which is preliminary data.</text>
</comment>
<dbReference type="GO" id="GO:0006508">
    <property type="term" value="P:proteolysis"/>
    <property type="evidence" value="ECO:0007669"/>
    <property type="project" value="UniProtKB-KW"/>
</dbReference>
<evidence type="ECO:0000256" key="4">
    <source>
        <dbReference type="ARBA" id="ARBA00022670"/>
    </source>
</evidence>
<dbReference type="Pfam" id="PF18896">
    <property type="entry name" value="SLT_3"/>
    <property type="match status" value="1"/>
</dbReference>
<dbReference type="InterPro" id="IPR000064">
    <property type="entry name" value="NLP_P60_dom"/>
</dbReference>
<dbReference type="SUPFAM" id="SSF103647">
    <property type="entry name" value="TSP type-3 repeat"/>
    <property type="match status" value="1"/>
</dbReference>
<dbReference type="InterPro" id="IPR043992">
    <property type="entry name" value="SLT_3"/>
</dbReference>
<dbReference type="Gene3D" id="1.10.530.10">
    <property type="match status" value="1"/>
</dbReference>
<sequence>MTAIALAESGGNSRAHNPVGEDSKGLWQINGRAHPGLNSKYDLYDPLQNAKAAYEVSRGGEDVSPWTVTHGLGKSRYLRYRDEAEAAAVAYGDGPGHGVWTGTPGYGHRLDAGDDAGAAVATTPVANPTGQGGNASLTRFLEVARAQVGDRYVFGAEVDLDNPDPNTFDCSEFTQWATHQAGGEIPDGASAQYRFLKEKGMVISVEEAKRTPGALLFHFDVDPFSSRGEVKGAHVAISTGDGRTVEAANSRVGVVERDAGSRFQYAAVIPGISDGTATPLGGTPPAAVPPTDLAATPAVQAPVLLGGADADGDGLTDANERRLGLDPLNADTDGDNLPDGMEIVDMKTDAHQADTDGDKLNDAFELARGLDPTKPDTDGDGHLDGSFAGDQVDTDGDGLDDQLEIAMGYDPKLGDSDQDGFSDALEIKAHSNPLDIRSTPMDVADAQNADADDATADATP</sequence>
<feature type="region of interest" description="Disordered" evidence="9">
    <location>
        <begin position="431"/>
        <end position="460"/>
    </location>
</feature>
<feature type="compositionally biased region" description="Acidic residues" evidence="9">
    <location>
        <begin position="392"/>
        <end position="402"/>
    </location>
</feature>
<keyword evidence="6" id="KW-0378">Hydrolase</keyword>
<evidence type="ECO:0000256" key="2">
    <source>
        <dbReference type="ARBA" id="ARBA00007074"/>
    </source>
</evidence>
<dbReference type="PROSITE" id="PS51935">
    <property type="entry name" value="NLPC_P60"/>
    <property type="match status" value="1"/>
</dbReference>
<evidence type="ECO:0000259" key="10">
    <source>
        <dbReference type="PROSITE" id="PS51935"/>
    </source>
</evidence>
<evidence type="ECO:0000256" key="8">
    <source>
        <dbReference type="ARBA" id="ARBA00022837"/>
    </source>
</evidence>
<evidence type="ECO:0000256" key="6">
    <source>
        <dbReference type="ARBA" id="ARBA00022801"/>
    </source>
</evidence>
<dbReference type="GO" id="GO:0008234">
    <property type="term" value="F:cysteine-type peptidase activity"/>
    <property type="evidence" value="ECO:0007669"/>
    <property type="project" value="UniProtKB-KW"/>
</dbReference>
<keyword evidence="4" id="KW-0645">Protease</keyword>
<comment type="similarity">
    <text evidence="2">Belongs to the peptidase C40 family.</text>
</comment>
<dbReference type="GO" id="GO:0005509">
    <property type="term" value="F:calcium ion binding"/>
    <property type="evidence" value="ECO:0007669"/>
    <property type="project" value="InterPro"/>
</dbReference>
<dbReference type="InterPro" id="IPR028974">
    <property type="entry name" value="TSP_type-3_rpt"/>
</dbReference>
<dbReference type="Pfam" id="PF00877">
    <property type="entry name" value="NLPC_P60"/>
    <property type="match status" value="1"/>
</dbReference>
<dbReference type="PANTHER" id="PTHR37467">
    <property type="entry name" value="EXPORTED CALCIUM-BINDING GLYCOPROTEIN-RELATED"/>
    <property type="match status" value="1"/>
</dbReference>
<organism evidence="11 12">
    <name type="scientific">Virgisporangium aliadipatigenens</name>
    <dbReference type="NCBI Taxonomy" id="741659"/>
    <lineage>
        <taxon>Bacteria</taxon>
        <taxon>Bacillati</taxon>
        <taxon>Actinomycetota</taxon>
        <taxon>Actinomycetes</taxon>
        <taxon>Micromonosporales</taxon>
        <taxon>Micromonosporaceae</taxon>
        <taxon>Virgisporangium</taxon>
    </lineage>
</organism>
<reference evidence="11" key="1">
    <citation type="submission" date="2021-01" db="EMBL/GenBank/DDBJ databases">
        <title>Whole genome shotgun sequence of Virgisporangium aliadipatigenens NBRC 105644.</title>
        <authorList>
            <person name="Komaki H."/>
            <person name="Tamura T."/>
        </authorList>
    </citation>
    <scope>NUCLEOTIDE SEQUENCE</scope>
    <source>
        <strain evidence="11">NBRC 105644</strain>
    </source>
</reference>
<evidence type="ECO:0000256" key="9">
    <source>
        <dbReference type="SAM" id="MobiDB-lite"/>
    </source>
</evidence>
<evidence type="ECO:0000313" key="12">
    <source>
        <dbReference type="Proteomes" id="UP000619260"/>
    </source>
</evidence>
<feature type="compositionally biased region" description="Acidic residues" evidence="9">
    <location>
        <begin position="450"/>
        <end position="460"/>
    </location>
</feature>
<feature type="domain" description="NlpC/P60" evidence="10">
    <location>
        <begin position="134"/>
        <end position="276"/>
    </location>
</feature>
<dbReference type="Proteomes" id="UP000619260">
    <property type="component" value="Unassembled WGS sequence"/>
</dbReference>
<dbReference type="AlphaFoldDB" id="A0A8J4DN64"/>
<feature type="region of interest" description="Disordered" evidence="9">
    <location>
        <begin position="368"/>
        <end position="402"/>
    </location>
</feature>
<dbReference type="Pfam" id="PF18884">
    <property type="entry name" value="TSP3_bac"/>
    <property type="match status" value="4"/>
</dbReference>
<dbReference type="SUPFAM" id="SSF54001">
    <property type="entry name" value="Cysteine proteinases"/>
    <property type="match status" value="1"/>
</dbReference>
<keyword evidence="8" id="KW-0106">Calcium</keyword>
<evidence type="ECO:0000256" key="7">
    <source>
        <dbReference type="ARBA" id="ARBA00022807"/>
    </source>
</evidence>
<dbReference type="InterPro" id="IPR059100">
    <property type="entry name" value="TSP3_bac"/>
</dbReference>
<evidence type="ECO:0000256" key="5">
    <source>
        <dbReference type="ARBA" id="ARBA00022729"/>
    </source>
</evidence>
<comment type="subcellular location">
    <subcellularLocation>
        <location evidence="1">Secreted</location>
    </subcellularLocation>
</comment>
<dbReference type="InterPro" id="IPR053180">
    <property type="entry name" value="Ca-binding_acidic-repeat"/>
</dbReference>
<dbReference type="PANTHER" id="PTHR37467:SF1">
    <property type="entry name" value="EXPORTED CALCIUM-BINDING GLYCOPROTEIN"/>
    <property type="match status" value="1"/>
</dbReference>
<keyword evidence="7" id="KW-0788">Thiol protease</keyword>
<keyword evidence="5" id="KW-0732">Signal</keyword>
<keyword evidence="3" id="KW-0964">Secreted</keyword>
<proteinExistence type="inferred from homology"/>
<evidence type="ECO:0000256" key="1">
    <source>
        <dbReference type="ARBA" id="ARBA00004613"/>
    </source>
</evidence>
<gene>
    <name evidence="11" type="ORF">Val02_01130</name>
</gene>